<evidence type="ECO:0000256" key="3">
    <source>
        <dbReference type="ARBA" id="ARBA00022553"/>
    </source>
</evidence>
<dbReference type="SUPFAM" id="SSF56801">
    <property type="entry name" value="Acetyl-CoA synthetase-like"/>
    <property type="match status" value="2"/>
</dbReference>
<feature type="transmembrane region" description="Helical" evidence="5">
    <location>
        <begin position="2629"/>
        <end position="2648"/>
    </location>
</feature>
<organism evidence="7 8">
    <name type="scientific">Kitasatospora nipponensis</name>
    <dbReference type="NCBI Taxonomy" id="258049"/>
    <lineage>
        <taxon>Bacteria</taxon>
        <taxon>Bacillati</taxon>
        <taxon>Actinomycetota</taxon>
        <taxon>Actinomycetes</taxon>
        <taxon>Kitasatosporales</taxon>
        <taxon>Streptomycetaceae</taxon>
        <taxon>Kitasatospora</taxon>
    </lineage>
</organism>
<evidence type="ECO:0000313" key="8">
    <source>
        <dbReference type="Proteomes" id="UP001500037"/>
    </source>
</evidence>
<dbReference type="Gene3D" id="3.40.50.1820">
    <property type="entry name" value="alpha/beta hydrolase"/>
    <property type="match status" value="1"/>
</dbReference>
<name>A0ABN1W8X3_9ACTN</name>
<feature type="transmembrane region" description="Helical" evidence="5">
    <location>
        <begin position="2654"/>
        <end position="2677"/>
    </location>
</feature>
<feature type="transmembrane region" description="Helical" evidence="5">
    <location>
        <begin position="2689"/>
        <end position="2708"/>
    </location>
</feature>
<dbReference type="EMBL" id="BAAALF010000053">
    <property type="protein sequence ID" value="GAA1240494.1"/>
    <property type="molecule type" value="Genomic_DNA"/>
</dbReference>
<dbReference type="InterPro" id="IPR009081">
    <property type="entry name" value="PP-bd_ACP"/>
</dbReference>
<dbReference type="Pfam" id="PF07690">
    <property type="entry name" value="MFS_1"/>
    <property type="match status" value="1"/>
</dbReference>
<dbReference type="Pfam" id="PF00550">
    <property type="entry name" value="PP-binding"/>
    <property type="match status" value="2"/>
</dbReference>
<dbReference type="CDD" id="cd12116">
    <property type="entry name" value="A_NRPS_Ta1_like"/>
    <property type="match status" value="1"/>
</dbReference>
<dbReference type="Gene3D" id="3.30.300.30">
    <property type="match status" value="2"/>
</dbReference>
<feature type="transmembrane region" description="Helical" evidence="5">
    <location>
        <begin position="2391"/>
        <end position="2412"/>
    </location>
</feature>
<evidence type="ECO:0000259" key="6">
    <source>
        <dbReference type="PROSITE" id="PS50075"/>
    </source>
</evidence>
<dbReference type="PANTHER" id="PTHR45527:SF1">
    <property type="entry name" value="FATTY ACID SYNTHASE"/>
    <property type="match status" value="1"/>
</dbReference>
<sequence>MTTLEERLAQRVARAKARKPTAGPAFAPRPAGVTPLSATQRRLWFLHRWAPDSAAYTIPVAWRLRGPLDPGRLAGALSAVVARHEILRTRYLADGGEPSAVVDAPAPVALPVHEVPGGPEGLAAALRRAVAEPFALDLRPPLGAELLRLGHDDHVLVVCLHHIAGDGWSLRLLAADLAAAWQHGGPLPPAVGYADVTHARLGVSHEAELAYWKQRLDGAPTVLELPADRPRRALDDDAGAALRFTLDEPTTAALRGLAATTGCTTFMVLLAAFQALCARYAGVDDVLVGTPVAGRDEVPEVFGCFLDTIVLRGRFPHGVTGRQLLATVRESVLADTAHSALPFDRLVASSPRQVGHHPLYQVQLVATHVPRVPLRLDGLSVAWQDVEPRTAKVDLSLFAEDLGGATVEVTAVYRTALFERASIERFAGHYGRLLAALAADPAAAVDRLPILGPEELPAAGPRWQPAPGTVLDRFDHWVRTHPERPAVRAPDGTLDYAELDRAARTLAERLRGAAVVAVDATPGTGFLVAVLACWLAGAAYLPIDPALPAARRQELLASAGAALLVSGPADGLAVRRVGADGDADPGLAYVMFTSGSTGRPKGVAVGHDSLAAYLAAVTPVLTPEAPDGPDNPGATATATAPAAPETSATAEQYAVCSTLAADLGHTMLFGALWAGGTVRLLDPALALAADALAAHLAEQPVDLLKLVPSQLAALLTADRPADLLPRRCLVLGGEAVGWELVDRITALRPGLRIVNHYGPTETTVGVLTHVLSQAPPAGRAPAPPLGRPLAHVEARILDRHGEMVPLGVPGELWIGGAAVARGYLGDPGRTAERFVNAPGAGTLEFLGRADRQVKLRGFRVELGEVEAAVRAEPGITDAAVLATDGRLIAYPVATGPEALEQLAERLAARLPAHLVPAVLVPLEALPLTANGKLDRAALAAAPAPEASGRPPAGRLERAVAAVFTDLLGVPVTDADDDFFALGGHSLLATRAVSRLRRDLGTALPLPVLFAHPTVAGLARHLAALRADADGHPPLRAATVAALAPLRPGSAVTVSYAQQRLWFLDQVTPGNPAYNLPYVLRLDGDLDPVALAAALTAVVARHDALRTVFPALDGAPAPRVQAPAPVPLPVADLRGATDERVRAEIDAEFRHGFDLAAGPLLRTRLLHVEDRAHLLLLTFHHIVFDGWSYALFADEVGSAYSGGPLPVPELQYADHARWQRGVEHAEGLALWRELLRGAPPWLELPADRPRPPRPSHTGGAVTVTVPAQVSQPLLATGRAEGATAFMTLFAAYQVLLARYAGTDDLVVGVPVAGRHHPDADALIGFFVNMLALRGRPRPELTFREHLRKVRDTCVAAFGHADVPFEHLVEQLAPVRDPARTPLFSTMFALQNMPAPAWRLPGLSATPVQGPTGVAKFDLSLILVEHPEGLTGALEYSADVLAPATAERLAGYLVTLLGAIAADPDTALADLPLAGPAEAHRVLTEWNDTAADLPTATVPEQIAAHASRTPHALAVSDGTHTLDYAELDRQADRLAHTLVAHGIGPESVVGVAAGRTTRWADALLAVLRAGGRYLPLDPDYPAERLRHMLTDSGAAALLTDDGTPLPGVPFDGPVLALPTAHPGPTVAAGPPPATGPLPAPDPDRTAYLIYTSGSTGRPKGVAVPHRALANLLGGIRRALGDFGPDDVLLAITTLSFDIAGLELWLPLVTGARVEIADRTTVRDGAALARRIAAGGATCLQATPATWRLLLEAGWGGDPRLTALCGGEALPTDLAAALRPRVAALWNLYGPTEATIWATARRIEDDGEITVGRPLANTTAYVLDDRLRPVPIGAVGQLHLGGAGLAHGYHRRPDLTAAAFLPNPFGPGRLYRTGDLARYRADGQLLLLGRADGQIKLRGHRIETGEIEAVLAEHPDIRRAAVVLRPDRAGEPQLVGFLVTTRPLDPVEARAWLRGRLPAHLVPDRLATVDELPLSPAGKVDRAALPALSELPAPGTPGDRSPADPAAFPTSPAEALVAGVFQDVLERPVGLDEDFFAAGGDSMRAIRAVGRIDPELSVLDLFTHPTARALAARTAGPGRAADLVHRLTGIGAEAAEVTVLAVPFGGAGAIVYRDLAARLPATWALYALQPPGRDLAHPDEDAEPIATLARRCAERILRERPGPLVLYGHCVGAALATALEAELRAAGHPVLGLVVGAAFPTAELPGPLGRLARLAPGRRQSDRALTDALRTLGGLAEDLPEPERRLVAAAVRHDAVEAERFYGAPAAAVAGAPATVPGAAPAPVLVVVGERDRVTEFHHERAHEWAAYGSTVDTAVVPGAGHFFQREPALAELLRERVERWRRGQRPAPPPEVPPPARLTAFLTVTLGQLVSLVGTGLSTFALGLWAYRTTGAVTAFAAIAAFALLPAILAAPVAGAVADRYDRRRVMIGCDLAALGAAVAAAGLLSAGSLHLWQLYAVVIVGALATAFRQPAYLAAVTQLTPKRYLGQANGVVGLGTATGTLFAQLLGGAMAVAFGLATVVWLDVVSFALSLGTLLAVRFPDLGFVRRQGPLLREITEGWRFLARRRGLIALAVFFAVANALGGVVTVLVTPLVLAFGSPATLGVVLAAQGAGLLAGSTLMAVWGGTRRRAAGMIAFVALFAASAVVIGLRPTAVFPALGMFGIGLCAALINAHWLALVQLKVGLDLQGRVLATCLMLARLVMPLGYLVSGPLTDHVFEPMLRHPGTLLGTLIGTGHGRGMAAVVILTGLAALAWTAAGYAYRPLREADDSLPDPGPSSDAVPADPRDS</sequence>
<dbReference type="InterPro" id="IPR023213">
    <property type="entry name" value="CAT-like_dom_sf"/>
</dbReference>
<feature type="transmembrane region" description="Helical" evidence="5">
    <location>
        <begin position="2487"/>
        <end position="2505"/>
    </location>
</feature>
<dbReference type="InterPro" id="IPR029058">
    <property type="entry name" value="AB_hydrolase_fold"/>
</dbReference>
<keyword evidence="5" id="KW-1133">Transmembrane helix</keyword>
<keyword evidence="5" id="KW-0812">Transmembrane</keyword>
<dbReference type="Gene3D" id="3.30.559.30">
    <property type="entry name" value="Nonribosomal peptide synthetase, condensation domain"/>
    <property type="match status" value="2"/>
</dbReference>
<dbReference type="Gene3D" id="3.30.559.10">
    <property type="entry name" value="Chloramphenicol acetyltransferase-like domain"/>
    <property type="match status" value="2"/>
</dbReference>
<dbReference type="RefSeq" id="WP_344442505.1">
    <property type="nucleotide sequence ID" value="NZ_BAAALF010000053.1"/>
</dbReference>
<dbReference type="InterPro" id="IPR036736">
    <property type="entry name" value="ACP-like_sf"/>
</dbReference>
<dbReference type="InterPro" id="IPR020806">
    <property type="entry name" value="PKS_PP-bd"/>
</dbReference>
<feature type="region of interest" description="Disordered" evidence="4">
    <location>
        <begin position="622"/>
        <end position="644"/>
    </location>
</feature>
<dbReference type="Gene3D" id="3.40.50.12780">
    <property type="entry name" value="N-terminal domain of ligase-like"/>
    <property type="match status" value="1"/>
</dbReference>
<dbReference type="Pfam" id="PF00975">
    <property type="entry name" value="Thioesterase"/>
    <property type="match status" value="1"/>
</dbReference>
<dbReference type="InterPro" id="IPR045851">
    <property type="entry name" value="AMP-bd_C_sf"/>
</dbReference>
<keyword evidence="2" id="KW-0596">Phosphopantetheine</keyword>
<dbReference type="PROSITE" id="PS00455">
    <property type="entry name" value="AMP_BINDING"/>
    <property type="match status" value="2"/>
</dbReference>
<dbReference type="InterPro" id="IPR025110">
    <property type="entry name" value="AMP-bd_C"/>
</dbReference>
<dbReference type="InterPro" id="IPR011701">
    <property type="entry name" value="MFS"/>
</dbReference>
<evidence type="ECO:0000313" key="7">
    <source>
        <dbReference type="EMBL" id="GAA1240494.1"/>
    </source>
</evidence>
<dbReference type="InterPro" id="IPR010071">
    <property type="entry name" value="AA_adenyl_dom"/>
</dbReference>
<dbReference type="Pfam" id="PF00501">
    <property type="entry name" value="AMP-binding"/>
    <property type="match status" value="2"/>
</dbReference>
<dbReference type="InterPro" id="IPR006162">
    <property type="entry name" value="Ppantetheine_attach_site"/>
</dbReference>
<dbReference type="CDD" id="cd05930">
    <property type="entry name" value="A_NRPS"/>
    <property type="match status" value="1"/>
</dbReference>
<evidence type="ECO:0000256" key="2">
    <source>
        <dbReference type="ARBA" id="ARBA00022450"/>
    </source>
</evidence>
<feature type="transmembrane region" description="Helical" evidence="5">
    <location>
        <begin position="2449"/>
        <end position="2466"/>
    </location>
</feature>
<feature type="transmembrane region" description="Helical" evidence="5">
    <location>
        <begin position="2511"/>
        <end position="2536"/>
    </location>
</feature>
<feature type="transmembrane region" description="Helical" evidence="5">
    <location>
        <begin position="2599"/>
        <end position="2622"/>
    </location>
</feature>
<evidence type="ECO:0000256" key="5">
    <source>
        <dbReference type="SAM" id="Phobius"/>
    </source>
</evidence>
<keyword evidence="5" id="KW-0472">Membrane</keyword>
<feature type="region of interest" description="Disordered" evidence="4">
    <location>
        <begin position="14"/>
        <end position="33"/>
    </location>
</feature>
<dbReference type="PROSITE" id="PS00012">
    <property type="entry name" value="PHOSPHOPANTETHEINE"/>
    <property type="match status" value="2"/>
</dbReference>
<feature type="domain" description="Carrier" evidence="6">
    <location>
        <begin position="950"/>
        <end position="1025"/>
    </location>
</feature>
<feature type="transmembrane region" description="Helical" evidence="5">
    <location>
        <begin position="2739"/>
        <end position="2760"/>
    </location>
</feature>
<protein>
    <recommendedName>
        <fullName evidence="6">Carrier domain-containing protein</fullName>
    </recommendedName>
</protein>
<feature type="compositionally biased region" description="Low complexity" evidence="4">
    <location>
        <begin position="634"/>
        <end position="644"/>
    </location>
</feature>
<feature type="region of interest" description="Disordered" evidence="4">
    <location>
        <begin position="2765"/>
        <end position="2787"/>
    </location>
</feature>
<dbReference type="SUPFAM" id="SSF52777">
    <property type="entry name" value="CoA-dependent acyltransferases"/>
    <property type="match status" value="4"/>
</dbReference>
<dbReference type="Pfam" id="PF00668">
    <property type="entry name" value="Condensation"/>
    <property type="match status" value="2"/>
</dbReference>
<evidence type="ECO:0000256" key="4">
    <source>
        <dbReference type="SAM" id="MobiDB-lite"/>
    </source>
</evidence>
<feature type="transmembrane region" description="Helical" evidence="5">
    <location>
        <begin position="2424"/>
        <end position="2443"/>
    </location>
</feature>
<keyword evidence="8" id="KW-1185">Reference proteome</keyword>
<dbReference type="SUPFAM" id="SSF47336">
    <property type="entry name" value="ACP-like"/>
    <property type="match status" value="1"/>
</dbReference>
<dbReference type="Gene3D" id="3.40.50.980">
    <property type="match status" value="2"/>
</dbReference>
<feature type="region of interest" description="Disordered" evidence="4">
    <location>
        <begin position="1986"/>
        <end position="2006"/>
    </location>
</feature>
<evidence type="ECO:0000256" key="1">
    <source>
        <dbReference type="ARBA" id="ARBA00001957"/>
    </source>
</evidence>
<proteinExistence type="predicted"/>
<keyword evidence="3" id="KW-0597">Phosphoprotein</keyword>
<dbReference type="PANTHER" id="PTHR45527">
    <property type="entry name" value="NONRIBOSOMAL PEPTIDE SYNTHETASE"/>
    <property type="match status" value="1"/>
</dbReference>
<dbReference type="InterPro" id="IPR000873">
    <property type="entry name" value="AMP-dep_synth/lig_dom"/>
</dbReference>
<dbReference type="Gene3D" id="1.20.1250.20">
    <property type="entry name" value="MFS general substrate transporter like domains"/>
    <property type="match status" value="1"/>
</dbReference>
<dbReference type="PROSITE" id="PS50075">
    <property type="entry name" value="CARRIER"/>
    <property type="match status" value="1"/>
</dbReference>
<dbReference type="Gene3D" id="1.10.1200.10">
    <property type="entry name" value="ACP-like"/>
    <property type="match status" value="2"/>
</dbReference>
<dbReference type="InterPro" id="IPR020845">
    <property type="entry name" value="AMP-binding_CS"/>
</dbReference>
<dbReference type="CDD" id="cd19531">
    <property type="entry name" value="LCL_NRPS-like"/>
    <property type="match status" value="2"/>
</dbReference>
<comment type="cofactor">
    <cofactor evidence="1">
        <name>pantetheine 4'-phosphate</name>
        <dbReference type="ChEBI" id="CHEBI:47942"/>
    </cofactor>
</comment>
<dbReference type="NCBIfam" id="TIGR01733">
    <property type="entry name" value="AA-adenyl-dom"/>
    <property type="match status" value="1"/>
</dbReference>
<dbReference type="InterPro" id="IPR036259">
    <property type="entry name" value="MFS_trans_sf"/>
</dbReference>
<gene>
    <name evidence="7" type="ORF">GCM10009665_34200</name>
</gene>
<dbReference type="SMART" id="SM00823">
    <property type="entry name" value="PKS_PP"/>
    <property type="match status" value="2"/>
</dbReference>
<dbReference type="InterPro" id="IPR042099">
    <property type="entry name" value="ANL_N_sf"/>
</dbReference>
<dbReference type="InterPro" id="IPR001242">
    <property type="entry name" value="Condensation_dom"/>
</dbReference>
<dbReference type="Gene3D" id="2.30.38.10">
    <property type="entry name" value="Luciferase, Domain 3"/>
    <property type="match status" value="1"/>
</dbReference>
<reference evidence="7 8" key="1">
    <citation type="journal article" date="2019" name="Int. J. Syst. Evol. Microbiol.">
        <title>The Global Catalogue of Microorganisms (GCM) 10K type strain sequencing project: providing services to taxonomists for standard genome sequencing and annotation.</title>
        <authorList>
            <consortium name="The Broad Institute Genomics Platform"/>
            <consortium name="The Broad Institute Genome Sequencing Center for Infectious Disease"/>
            <person name="Wu L."/>
            <person name="Ma J."/>
        </authorList>
    </citation>
    <scope>NUCLEOTIDE SEQUENCE [LARGE SCALE GENOMIC DNA]</scope>
    <source>
        <strain evidence="7 8">JCM 13004</strain>
    </source>
</reference>
<dbReference type="SUPFAM" id="SSF103473">
    <property type="entry name" value="MFS general substrate transporter"/>
    <property type="match status" value="1"/>
</dbReference>
<dbReference type="SUPFAM" id="SSF53474">
    <property type="entry name" value="alpha/beta-Hydrolases"/>
    <property type="match status" value="1"/>
</dbReference>
<dbReference type="Proteomes" id="UP001500037">
    <property type="component" value="Unassembled WGS sequence"/>
</dbReference>
<feature type="transmembrane region" description="Helical" evidence="5">
    <location>
        <begin position="2567"/>
        <end position="2593"/>
    </location>
</feature>
<accession>A0ABN1W8X3</accession>
<comment type="caution">
    <text evidence="7">The sequence shown here is derived from an EMBL/GenBank/DDBJ whole genome shotgun (WGS) entry which is preliminary data.</text>
</comment>
<dbReference type="InterPro" id="IPR001031">
    <property type="entry name" value="Thioesterase"/>
</dbReference>
<dbReference type="Pfam" id="PF13193">
    <property type="entry name" value="AMP-binding_C"/>
    <property type="match status" value="1"/>
</dbReference>
<dbReference type="CDD" id="cd06173">
    <property type="entry name" value="MFS_MefA_like"/>
    <property type="match status" value="1"/>
</dbReference>